<dbReference type="AlphaFoldDB" id="A0A2G2X0E0"/>
<sequence>MYDDVHDMEMSIVFEGKYVFMVNHDVNLEEFPRKTSWSSLSNLEDLTVACSDDEEDEMLEYTYRIRREDGPSVCPRICEYTEFEMADCRKKVKDAEAKDDLNKSILSNIRSLDNESDVASNSGGDLRVSRRRSKRIALNVLDEHESESEVDEEFESRKLEEEEVMANMSDESATMIEIFGIGGVGKTILVNFG</sequence>
<name>A0A2G2X0E0_CAPBA</name>
<accession>A0A2G2X0E0</accession>
<comment type="caution">
    <text evidence="1">The sequence shown here is derived from an EMBL/GenBank/DDBJ whole genome shotgun (WGS) entry which is preliminary data.</text>
</comment>
<evidence type="ECO:0008006" key="3">
    <source>
        <dbReference type="Google" id="ProtNLM"/>
    </source>
</evidence>
<organism evidence="1 2">
    <name type="scientific">Capsicum baccatum</name>
    <name type="common">Peruvian pepper</name>
    <dbReference type="NCBI Taxonomy" id="33114"/>
    <lineage>
        <taxon>Eukaryota</taxon>
        <taxon>Viridiplantae</taxon>
        <taxon>Streptophyta</taxon>
        <taxon>Embryophyta</taxon>
        <taxon>Tracheophyta</taxon>
        <taxon>Spermatophyta</taxon>
        <taxon>Magnoliopsida</taxon>
        <taxon>eudicotyledons</taxon>
        <taxon>Gunneridae</taxon>
        <taxon>Pentapetalae</taxon>
        <taxon>asterids</taxon>
        <taxon>lamiids</taxon>
        <taxon>Solanales</taxon>
        <taxon>Solanaceae</taxon>
        <taxon>Solanoideae</taxon>
        <taxon>Capsiceae</taxon>
        <taxon>Capsicum</taxon>
    </lineage>
</organism>
<evidence type="ECO:0000313" key="1">
    <source>
        <dbReference type="EMBL" id="PHT50956.1"/>
    </source>
</evidence>
<reference evidence="1 2" key="1">
    <citation type="journal article" date="2017" name="Genome Biol.">
        <title>New reference genome sequences of hot pepper reveal the massive evolution of plant disease-resistance genes by retroduplication.</title>
        <authorList>
            <person name="Kim S."/>
            <person name="Park J."/>
            <person name="Yeom S.I."/>
            <person name="Kim Y.M."/>
            <person name="Seo E."/>
            <person name="Kim K.T."/>
            <person name="Kim M.S."/>
            <person name="Lee J.M."/>
            <person name="Cheong K."/>
            <person name="Shin H.S."/>
            <person name="Kim S.B."/>
            <person name="Han K."/>
            <person name="Lee J."/>
            <person name="Park M."/>
            <person name="Lee H.A."/>
            <person name="Lee H.Y."/>
            <person name="Lee Y."/>
            <person name="Oh S."/>
            <person name="Lee J.H."/>
            <person name="Choi E."/>
            <person name="Choi E."/>
            <person name="Lee S.E."/>
            <person name="Jeon J."/>
            <person name="Kim H."/>
            <person name="Choi G."/>
            <person name="Song H."/>
            <person name="Lee J."/>
            <person name="Lee S.C."/>
            <person name="Kwon J.K."/>
            <person name="Lee H.Y."/>
            <person name="Koo N."/>
            <person name="Hong Y."/>
            <person name="Kim R.W."/>
            <person name="Kang W.H."/>
            <person name="Huh J.H."/>
            <person name="Kang B.C."/>
            <person name="Yang T.J."/>
            <person name="Lee Y.H."/>
            <person name="Bennetzen J.L."/>
            <person name="Choi D."/>
        </authorList>
    </citation>
    <scope>NUCLEOTIDE SEQUENCE [LARGE SCALE GENOMIC DNA]</scope>
    <source>
        <strain evidence="2">cv. PBC81</strain>
    </source>
</reference>
<evidence type="ECO:0000313" key="2">
    <source>
        <dbReference type="Proteomes" id="UP000224567"/>
    </source>
</evidence>
<keyword evidence="2" id="KW-1185">Reference proteome</keyword>
<proteinExistence type="predicted"/>
<gene>
    <name evidence="1" type="ORF">CQW23_10703</name>
</gene>
<dbReference type="Proteomes" id="UP000224567">
    <property type="component" value="Unassembled WGS sequence"/>
</dbReference>
<protein>
    <recommendedName>
        <fullName evidence="3">NB-ARC domain-containing protein</fullName>
    </recommendedName>
</protein>
<reference evidence="2" key="2">
    <citation type="journal article" date="2017" name="J. Anim. Genet.">
        <title>Multiple reference genome sequences of hot pepper reveal the massive evolution of plant disease resistance genes by retroduplication.</title>
        <authorList>
            <person name="Kim S."/>
            <person name="Park J."/>
            <person name="Yeom S.-I."/>
            <person name="Kim Y.-M."/>
            <person name="Seo E."/>
            <person name="Kim K.-T."/>
            <person name="Kim M.-S."/>
            <person name="Lee J.M."/>
            <person name="Cheong K."/>
            <person name="Shin H.-S."/>
            <person name="Kim S.-B."/>
            <person name="Han K."/>
            <person name="Lee J."/>
            <person name="Park M."/>
            <person name="Lee H.-A."/>
            <person name="Lee H.-Y."/>
            <person name="Lee Y."/>
            <person name="Oh S."/>
            <person name="Lee J.H."/>
            <person name="Choi E."/>
            <person name="Choi E."/>
            <person name="Lee S.E."/>
            <person name="Jeon J."/>
            <person name="Kim H."/>
            <person name="Choi G."/>
            <person name="Song H."/>
            <person name="Lee J."/>
            <person name="Lee S.-C."/>
            <person name="Kwon J.-K."/>
            <person name="Lee H.-Y."/>
            <person name="Koo N."/>
            <person name="Hong Y."/>
            <person name="Kim R.W."/>
            <person name="Kang W.-H."/>
            <person name="Huh J.H."/>
            <person name="Kang B.-C."/>
            <person name="Yang T.-J."/>
            <person name="Lee Y.-H."/>
            <person name="Bennetzen J.L."/>
            <person name="Choi D."/>
        </authorList>
    </citation>
    <scope>NUCLEOTIDE SEQUENCE [LARGE SCALE GENOMIC DNA]</scope>
    <source>
        <strain evidence="2">cv. PBC81</strain>
    </source>
</reference>
<dbReference type="EMBL" id="MLFT02000004">
    <property type="protein sequence ID" value="PHT50956.1"/>
    <property type="molecule type" value="Genomic_DNA"/>
</dbReference>